<keyword evidence="4" id="KW-1185">Reference proteome</keyword>
<name>A0A9P6QPL9_9FUNG</name>
<evidence type="ECO:0000256" key="2">
    <source>
        <dbReference type="SAM" id="SignalP"/>
    </source>
</evidence>
<dbReference type="AlphaFoldDB" id="A0A9P6QPL9"/>
<evidence type="ECO:0000313" key="3">
    <source>
        <dbReference type="EMBL" id="KAG0270691.1"/>
    </source>
</evidence>
<sequence>MRISVLCIIACAFALTATQGQAAPLAGEAKRKVHRWPSRFEVEERANIFKAFRADESAKDDIVLTQDEIMLLHRKPEINQLRVVKPASHKPKVKAASRRTKGKSASHGKKGKSAKGKTTKKGHKKE</sequence>
<evidence type="ECO:0000313" key="4">
    <source>
        <dbReference type="Proteomes" id="UP000807716"/>
    </source>
</evidence>
<proteinExistence type="predicted"/>
<dbReference type="Proteomes" id="UP000807716">
    <property type="component" value="Unassembled WGS sequence"/>
</dbReference>
<protein>
    <submittedName>
        <fullName evidence="3">Uncharacterized protein</fullName>
    </submittedName>
</protein>
<feature type="chain" id="PRO_5040168617" evidence="2">
    <location>
        <begin position="23"/>
        <end position="126"/>
    </location>
</feature>
<feature type="compositionally biased region" description="Basic residues" evidence="1">
    <location>
        <begin position="87"/>
        <end position="126"/>
    </location>
</feature>
<feature type="signal peptide" evidence="2">
    <location>
        <begin position="1"/>
        <end position="22"/>
    </location>
</feature>
<reference evidence="3" key="1">
    <citation type="journal article" date="2020" name="Fungal Divers.">
        <title>Resolving the Mortierellaceae phylogeny through synthesis of multi-gene phylogenetics and phylogenomics.</title>
        <authorList>
            <person name="Vandepol N."/>
            <person name="Liber J."/>
            <person name="Desiro A."/>
            <person name="Na H."/>
            <person name="Kennedy M."/>
            <person name="Barry K."/>
            <person name="Grigoriev I.V."/>
            <person name="Miller A.N."/>
            <person name="O'Donnell K."/>
            <person name="Stajich J.E."/>
            <person name="Bonito G."/>
        </authorList>
    </citation>
    <scope>NUCLEOTIDE SEQUENCE</scope>
    <source>
        <strain evidence="3">BC1065</strain>
    </source>
</reference>
<feature type="region of interest" description="Disordered" evidence="1">
    <location>
        <begin position="82"/>
        <end position="126"/>
    </location>
</feature>
<comment type="caution">
    <text evidence="3">The sequence shown here is derived from an EMBL/GenBank/DDBJ whole genome shotgun (WGS) entry which is preliminary data.</text>
</comment>
<dbReference type="EMBL" id="JAAAJB010000001">
    <property type="protein sequence ID" value="KAG0270691.1"/>
    <property type="molecule type" value="Genomic_DNA"/>
</dbReference>
<gene>
    <name evidence="3" type="ORF">DFQ27_000042</name>
</gene>
<organism evidence="3 4">
    <name type="scientific">Actinomortierella ambigua</name>
    <dbReference type="NCBI Taxonomy" id="1343610"/>
    <lineage>
        <taxon>Eukaryota</taxon>
        <taxon>Fungi</taxon>
        <taxon>Fungi incertae sedis</taxon>
        <taxon>Mucoromycota</taxon>
        <taxon>Mortierellomycotina</taxon>
        <taxon>Mortierellomycetes</taxon>
        <taxon>Mortierellales</taxon>
        <taxon>Mortierellaceae</taxon>
        <taxon>Actinomortierella</taxon>
    </lineage>
</organism>
<evidence type="ECO:0000256" key="1">
    <source>
        <dbReference type="SAM" id="MobiDB-lite"/>
    </source>
</evidence>
<keyword evidence="2" id="KW-0732">Signal</keyword>
<accession>A0A9P6QPL9</accession>